<accession>A0A2T6BRX4</accession>
<gene>
    <name evidence="2" type="ORF">C8N46_112120</name>
</gene>
<organism evidence="2 3">
    <name type="scientific">Kordia periserrulae</name>
    <dbReference type="NCBI Taxonomy" id="701523"/>
    <lineage>
        <taxon>Bacteria</taxon>
        <taxon>Pseudomonadati</taxon>
        <taxon>Bacteroidota</taxon>
        <taxon>Flavobacteriia</taxon>
        <taxon>Flavobacteriales</taxon>
        <taxon>Flavobacteriaceae</taxon>
        <taxon>Kordia</taxon>
    </lineage>
</organism>
<sequence>MYDYNEELGKKLNNLLEKTYDAEKGYKKAAENAKSDDMTRLFERRAKERYDFGHAIKSELSKINQKPDKGGSVTGTAHRTWMDVKSWFTSDTDEAMLEAAITGEKAAVSEYDEILSKENEPYIPKDMRIVLESQRNIIKHELENTKILEEIA</sequence>
<feature type="domain" description="DUF2383" evidence="1">
    <location>
        <begin position="10"/>
        <end position="116"/>
    </location>
</feature>
<dbReference type="InterPro" id="IPR012347">
    <property type="entry name" value="Ferritin-like"/>
</dbReference>
<evidence type="ECO:0000259" key="1">
    <source>
        <dbReference type="Pfam" id="PF09537"/>
    </source>
</evidence>
<keyword evidence="3" id="KW-1185">Reference proteome</keyword>
<evidence type="ECO:0000313" key="3">
    <source>
        <dbReference type="Proteomes" id="UP000244090"/>
    </source>
</evidence>
<evidence type="ECO:0000313" key="2">
    <source>
        <dbReference type="EMBL" id="PTX58812.1"/>
    </source>
</evidence>
<protein>
    <submittedName>
        <fullName evidence="2">Uncharacterized protein (TIGR02284 family)</fullName>
    </submittedName>
</protein>
<reference evidence="2 3" key="1">
    <citation type="submission" date="2018-04" db="EMBL/GenBank/DDBJ databases">
        <title>Genomic Encyclopedia of Archaeal and Bacterial Type Strains, Phase II (KMG-II): from individual species to whole genera.</title>
        <authorList>
            <person name="Goeker M."/>
        </authorList>
    </citation>
    <scope>NUCLEOTIDE SEQUENCE [LARGE SCALE GENOMIC DNA]</scope>
    <source>
        <strain evidence="2 3">DSM 25731</strain>
    </source>
</reference>
<comment type="caution">
    <text evidence="2">The sequence shown here is derived from an EMBL/GenBank/DDBJ whole genome shotgun (WGS) entry which is preliminary data.</text>
</comment>
<name>A0A2T6BRX4_9FLAO</name>
<dbReference type="SUPFAM" id="SSF47240">
    <property type="entry name" value="Ferritin-like"/>
    <property type="match status" value="1"/>
</dbReference>
<dbReference type="InterPro" id="IPR011971">
    <property type="entry name" value="CHP02284"/>
</dbReference>
<dbReference type="RefSeq" id="WP_108116680.1">
    <property type="nucleotide sequence ID" value="NZ_QBKT01000012.1"/>
</dbReference>
<dbReference type="Proteomes" id="UP000244090">
    <property type="component" value="Unassembled WGS sequence"/>
</dbReference>
<dbReference type="NCBIfam" id="TIGR02284">
    <property type="entry name" value="PA2169 family four-helix-bundle protein"/>
    <property type="match status" value="1"/>
</dbReference>
<dbReference type="Gene3D" id="1.20.1260.10">
    <property type="match status" value="1"/>
</dbReference>
<dbReference type="EMBL" id="QBKT01000012">
    <property type="protein sequence ID" value="PTX58812.1"/>
    <property type="molecule type" value="Genomic_DNA"/>
</dbReference>
<dbReference type="Pfam" id="PF09537">
    <property type="entry name" value="DUF2383"/>
    <property type="match status" value="1"/>
</dbReference>
<dbReference type="OrthoDB" id="282393at2"/>
<proteinExistence type="predicted"/>
<dbReference type="CDD" id="cd00657">
    <property type="entry name" value="Ferritin_like"/>
    <property type="match status" value="1"/>
</dbReference>
<dbReference type="InterPro" id="IPR019052">
    <property type="entry name" value="DUF2383"/>
</dbReference>
<dbReference type="InterPro" id="IPR009078">
    <property type="entry name" value="Ferritin-like_SF"/>
</dbReference>
<dbReference type="AlphaFoldDB" id="A0A2T6BRX4"/>